<organism evidence="2 3">
    <name type="scientific">Portunus trituberculatus</name>
    <name type="common">Swimming crab</name>
    <name type="synonym">Neptunus trituberculatus</name>
    <dbReference type="NCBI Taxonomy" id="210409"/>
    <lineage>
        <taxon>Eukaryota</taxon>
        <taxon>Metazoa</taxon>
        <taxon>Ecdysozoa</taxon>
        <taxon>Arthropoda</taxon>
        <taxon>Crustacea</taxon>
        <taxon>Multicrustacea</taxon>
        <taxon>Malacostraca</taxon>
        <taxon>Eumalacostraca</taxon>
        <taxon>Eucarida</taxon>
        <taxon>Decapoda</taxon>
        <taxon>Pleocyemata</taxon>
        <taxon>Brachyura</taxon>
        <taxon>Eubrachyura</taxon>
        <taxon>Portunoidea</taxon>
        <taxon>Portunidae</taxon>
        <taxon>Portuninae</taxon>
        <taxon>Portunus</taxon>
    </lineage>
</organism>
<dbReference type="Proteomes" id="UP000324222">
    <property type="component" value="Unassembled WGS sequence"/>
</dbReference>
<evidence type="ECO:0000313" key="2">
    <source>
        <dbReference type="EMBL" id="MPC17054.1"/>
    </source>
</evidence>
<proteinExistence type="predicted"/>
<feature type="compositionally biased region" description="Low complexity" evidence="1">
    <location>
        <begin position="128"/>
        <end position="145"/>
    </location>
</feature>
<comment type="caution">
    <text evidence="2">The sequence shown here is derived from an EMBL/GenBank/DDBJ whole genome shotgun (WGS) entry which is preliminary data.</text>
</comment>
<evidence type="ECO:0000256" key="1">
    <source>
        <dbReference type="SAM" id="MobiDB-lite"/>
    </source>
</evidence>
<evidence type="ECO:0000313" key="3">
    <source>
        <dbReference type="Proteomes" id="UP000324222"/>
    </source>
</evidence>
<keyword evidence="3" id="KW-1185">Reference proteome</keyword>
<name>A0A5B7D708_PORTR</name>
<feature type="region of interest" description="Disordered" evidence="1">
    <location>
        <begin position="128"/>
        <end position="149"/>
    </location>
</feature>
<dbReference type="AlphaFoldDB" id="A0A5B7D708"/>
<gene>
    <name evidence="2" type="ORF">E2C01_009899</name>
</gene>
<protein>
    <submittedName>
        <fullName evidence="2">Uncharacterized protein</fullName>
    </submittedName>
</protein>
<reference evidence="2 3" key="1">
    <citation type="submission" date="2019-05" db="EMBL/GenBank/DDBJ databases">
        <title>Another draft genome of Portunus trituberculatus and its Hox gene families provides insights of decapod evolution.</title>
        <authorList>
            <person name="Jeong J.-H."/>
            <person name="Song I."/>
            <person name="Kim S."/>
            <person name="Choi T."/>
            <person name="Kim D."/>
            <person name="Ryu S."/>
            <person name="Kim W."/>
        </authorList>
    </citation>
    <scope>NUCLEOTIDE SEQUENCE [LARGE SCALE GENOMIC DNA]</scope>
    <source>
        <tissue evidence="2">Muscle</tissue>
    </source>
</reference>
<sequence>MYFSVSEGGRRRSVPIAQVADLAPGVLNKGSYFQRGADEAGRLCLRGQVGGQRRVVCEAWGGASGVCCIAHYANPRGWRLSVAQPMRGLVVPGVGGGGPDGRCFFIKANILLQSKVTSLGPAYLPLSPVAPSSSPPSASRTAGGVPSSGGGVEVVEVVVTGTALTLRVPRAQSPLAPALPCLLPPSRGPIPARPPDTFPTVRPSSSSTLPLSLPPQYKEMHSPQAAIALDLTVEFAQCVFHSFETTIKFMNS</sequence>
<accession>A0A5B7D708</accession>
<dbReference type="EMBL" id="VSRR010000556">
    <property type="protein sequence ID" value="MPC17054.1"/>
    <property type="molecule type" value="Genomic_DNA"/>
</dbReference>